<comment type="caution">
    <text evidence="1">The sequence shown here is derived from an EMBL/GenBank/DDBJ whole genome shotgun (WGS) entry which is preliminary data.</text>
</comment>
<evidence type="ECO:0000313" key="1">
    <source>
        <dbReference type="EMBL" id="OES24947.1"/>
    </source>
</evidence>
<accession>A0AB36FS99</accession>
<protein>
    <recommendedName>
        <fullName evidence="3">Nucleotidyl transferase AbiEii/AbiGii toxin family protein</fullName>
    </recommendedName>
</protein>
<organism evidence="1 2">
    <name type="scientific">Alteromonas macleodii</name>
    <name type="common">Pseudoalteromonas macleodii</name>
    <dbReference type="NCBI Taxonomy" id="28108"/>
    <lineage>
        <taxon>Bacteria</taxon>
        <taxon>Pseudomonadati</taxon>
        <taxon>Pseudomonadota</taxon>
        <taxon>Gammaproteobacteria</taxon>
        <taxon>Alteromonadales</taxon>
        <taxon>Alteromonadaceae</taxon>
        <taxon>Alteromonas/Salinimonas group</taxon>
        <taxon>Alteromonas</taxon>
    </lineage>
</organism>
<dbReference type="RefSeq" id="WP_069945745.1">
    <property type="nucleotide sequence ID" value="NZ_JAWQJS010000041.1"/>
</dbReference>
<reference evidence="1 2" key="1">
    <citation type="submission" date="2016-09" db="EMBL/GenBank/DDBJ databases">
        <title>Draft Genome Sequence of four Alteromonas macleodii strains isolated from copper coupons and grown long-term at elevated copper levels.</title>
        <authorList>
            <person name="Cusick K."/>
            <person name="Dale J."/>
            <person name="Little B."/>
            <person name="Biffinger J."/>
        </authorList>
    </citation>
    <scope>NUCLEOTIDE SEQUENCE [LARGE SCALE GENOMIC DNA]</scope>
    <source>
        <strain evidence="1 2">KCP01</strain>
    </source>
</reference>
<dbReference type="EMBL" id="MIPY01000054">
    <property type="protein sequence ID" value="OES24947.1"/>
    <property type="molecule type" value="Genomic_DNA"/>
</dbReference>
<proteinExistence type="predicted"/>
<dbReference type="Gene3D" id="3.10.450.620">
    <property type="entry name" value="JHP933, nucleotidyltransferase-like core domain"/>
    <property type="match status" value="1"/>
</dbReference>
<evidence type="ECO:0008006" key="3">
    <source>
        <dbReference type="Google" id="ProtNLM"/>
    </source>
</evidence>
<sequence>MNLFDLYIDNKNHKDLTDIFTVGAQQHPGGLPANFLEKDIWVTEILRLLYDDSLLGNISVAFKGGTALSKCWNAISRFSEDIDLSIHWADLSGLSEEDELKAWQQSTKSNSQAKKFRDNQQRLLEDWSNEFLVRLNQELDKYQIEGLYAEIEPDSKGEKVDIHFPRTTRGSNDYQLDHVLLEFGGRNRGKPTEALNVETYLNQCPELSSLELPRANVKAFQQDYILWEKLTALHQFSTQTKEPNPVRLARHWYDVDCLLQNKFADPLATTEAMQAVIEMKKHRWSTPGVDFEAILSGGLRLIPDGERLRAVNKDHVEAISGKMFFTVPDEFEYIVSRLADAQEVFNQHMRDLVQKSG</sequence>
<dbReference type="Pfam" id="PF08843">
    <property type="entry name" value="AbiEii"/>
    <property type="match status" value="1"/>
</dbReference>
<name>A0AB36FS99_ALTMA</name>
<evidence type="ECO:0000313" key="2">
    <source>
        <dbReference type="Proteomes" id="UP000095392"/>
    </source>
</evidence>
<dbReference type="AlphaFoldDB" id="A0AB36FS99"/>
<dbReference type="InterPro" id="IPR014942">
    <property type="entry name" value="AbiEii"/>
</dbReference>
<gene>
    <name evidence="1" type="ORF">BFV95_4507</name>
</gene>
<keyword evidence="2" id="KW-1185">Reference proteome</keyword>
<dbReference type="Proteomes" id="UP000095392">
    <property type="component" value="Unassembled WGS sequence"/>
</dbReference>